<keyword evidence="1" id="KW-1133">Transmembrane helix</keyword>
<gene>
    <name evidence="2" type="ordered locus">Odosp_0953</name>
</gene>
<keyword evidence="1" id="KW-0812">Transmembrane</keyword>
<reference evidence="2 3" key="1">
    <citation type="journal article" date="2011" name="Stand. Genomic Sci.">
        <title>Complete genome sequence of Odoribacter splanchnicus type strain (1651/6).</title>
        <authorList>
            <consortium name="US DOE Joint Genome Institute (JGI-PGF)"/>
            <person name="Goker M."/>
            <person name="Gronow S."/>
            <person name="Zeytun A."/>
            <person name="Nolan M."/>
            <person name="Lucas S."/>
            <person name="Lapidus A."/>
            <person name="Hammon N."/>
            <person name="Deshpande S."/>
            <person name="Cheng J.F."/>
            <person name="Pitluck S."/>
            <person name="Liolios K."/>
            <person name="Pagani I."/>
            <person name="Ivanova N."/>
            <person name="Mavromatis K."/>
            <person name="Ovchinikova G."/>
            <person name="Pati A."/>
            <person name="Tapia R."/>
            <person name="Han C."/>
            <person name="Goodwin L."/>
            <person name="Chen A."/>
            <person name="Palaniappan K."/>
            <person name="Land M."/>
            <person name="Hauser L."/>
            <person name="Jeffries C.D."/>
            <person name="Brambilla E.M."/>
            <person name="Rohde M."/>
            <person name="Detter J.C."/>
            <person name="Woyke T."/>
            <person name="Bristow J."/>
            <person name="Markowitz V."/>
            <person name="Hugenholtz P."/>
            <person name="Eisen J.A."/>
            <person name="Kyrpides N.C."/>
            <person name="Klenk H.P."/>
        </authorList>
    </citation>
    <scope>NUCLEOTIDE SEQUENCE [LARGE SCALE GENOMIC DNA]</scope>
    <source>
        <strain evidence="3">ATCC 29572 / DSM 20712 / JCM 15291 / NCTC 10825 / 1651/6</strain>
    </source>
</reference>
<feature type="transmembrane region" description="Helical" evidence="1">
    <location>
        <begin position="254"/>
        <end position="275"/>
    </location>
</feature>
<keyword evidence="3" id="KW-1185">Reference proteome</keyword>
<evidence type="ECO:0000313" key="2">
    <source>
        <dbReference type="EMBL" id="ADY32024.1"/>
    </source>
</evidence>
<evidence type="ECO:0000256" key="1">
    <source>
        <dbReference type="SAM" id="Phobius"/>
    </source>
</evidence>
<keyword evidence="1" id="KW-0472">Membrane</keyword>
<feature type="transmembrane region" description="Helical" evidence="1">
    <location>
        <begin position="401"/>
        <end position="422"/>
    </location>
</feature>
<evidence type="ECO:0000313" key="3">
    <source>
        <dbReference type="Proteomes" id="UP000006657"/>
    </source>
</evidence>
<dbReference type="eggNOG" id="ENOG502ZB3K">
    <property type="taxonomic scope" value="Bacteria"/>
</dbReference>
<protein>
    <recommendedName>
        <fullName evidence="4">Oligosaccharide repeat unit polymerase</fullName>
    </recommendedName>
</protein>
<feature type="transmembrane region" description="Helical" evidence="1">
    <location>
        <begin position="74"/>
        <end position="95"/>
    </location>
</feature>
<feature type="transmembrane region" description="Helical" evidence="1">
    <location>
        <begin position="35"/>
        <end position="53"/>
    </location>
</feature>
<proteinExistence type="predicted"/>
<dbReference type="KEGG" id="osp:Odosp_0953"/>
<dbReference type="STRING" id="709991.Odosp_0953"/>
<organism evidence="2 3">
    <name type="scientific">Odoribacter splanchnicus (strain ATCC 29572 / DSM 20712 / CIP 104287 / JCM 15291 / NCTC 10825 / 1651/6)</name>
    <name type="common">Bacteroides splanchnicus</name>
    <dbReference type="NCBI Taxonomy" id="709991"/>
    <lineage>
        <taxon>Bacteria</taxon>
        <taxon>Pseudomonadati</taxon>
        <taxon>Bacteroidota</taxon>
        <taxon>Bacteroidia</taxon>
        <taxon>Bacteroidales</taxon>
        <taxon>Odoribacteraceae</taxon>
        <taxon>Odoribacter</taxon>
    </lineage>
</organism>
<dbReference type="AlphaFoldDB" id="F9Z9M4"/>
<feature type="transmembrane region" description="Helical" evidence="1">
    <location>
        <begin position="367"/>
        <end position="394"/>
    </location>
</feature>
<feature type="transmembrane region" description="Helical" evidence="1">
    <location>
        <begin position="209"/>
        <end position="225"/>
    </location>
</feature>
<dbReference type="HOGENOM" id="CLU_608117_0_0_10"/>
<feature type="transmembrane region" description="Helical" evidence="1">
    <location>
        <begin position="231"/>
        <end position="247"/>
    </location>
</feature>
<dbReference type="EMBL" id="CP002544">
    <property type="protein sequence ID" value="ADY32024.1"/>
    <property type="molecule type" value="Genomic_DNA"/>
</dbReference>
<dbReference type="PaxDb" id="709991-Odosp_0953"/>
<sequence>MYLFLAIIILLLSGYWFRQAAGTISIYKPNMMSWIYYYEFILLTLIGAVLVVYQVDHHYMINKLTDENSRVIGFYAILYTLVFFPLGMKLANFLFHEKRVDLLFERYTTSPIQYEKKYNDYNIRLLLLLLSGISVFSVIYVLYMLGDIPLLRFFRPSEFFNFAEFRIEASKNFQGNEYIRNLFALSLTPILSYVAYGYKLRDKTLFSRIWFYVMLLFTVLILTYNFEKAPILFYLLGFVFYQVYWKGSISKKMIVISFLGLLVLIVAMYTILMLGNNIDFTVLFNYNSGILGRLLLSQGAGTFLSFDIFPDIHPYIGFSSVSEFISNVFDLEYSEKSSRVIMEQINPNGVKMGLAGVVNSLFIAEAWANFGICGVIVAPLYVGFLIQSLYLFFLKSKKTPFLLALFVSFSIKGSITGGFNSYFYNINLFFLLFVFLGVYGLAFCIKLAKR</sequence>
<feature type="transmembrane region" description="Helical" evidence="1">
    <location>
        <begin position="428"/>
        <end position="448"/>
    </location>
</feature>
<dbReference type="Proteomes" id="UP000006657">
    <property type="component" value="Chromosome"/>
</dbReference>
<accession>F9Z9M4</accession>
<name>F9Z9M4_ODOSD</name>
<feature type="transmembrane region" description="Helical" evidence="1">
    <location>
        <begin position="125"/>
        <end position="145"/>
    </location>
</feature>
<evidence type="ECO:0008006" key="4">
    <source>
        <dbReference type="Google" id="ProtNLM"/>
    </source>
</evidence>